<accession>A0A7W1WTD0</accession>
<dbReference type="RefSeq" id="WP_181753306.1">
    <property type="nucleotide sequence ID" value="NZ_JACEIQ010000017.1"/>
</dbReference>
<organism evidence="2 3">
    <name type="scientific">Paenactinomyces guangxiensis</name>
    <dbReference type="NCBI Taxonomy" id="1490290"/>
    <lineage>
        <taxon>Bacteria</taxon>
        <taxon>Bacillati</taxon>
        <taxon>Bacillota</taxon>
        <taxon>Bacilli</taxon>
        <taxon>Bacillales</taxon>
        <taxon>Thermoactinomycetaceae</taxon>
        <taxon>Paenactinomyces</taxon>
    </lineage>
</organism>
<comment type="caution">
    <text evidence="2">The sequence shown here is derived from an EMBL/GenBank/DDBJ whole genome shotgun (WGS) entry which is preliminary data.</text>
</comment>
<reference evidence="2 3" key="1">
    <citation type="submission" date="2020-07" db="EMBL/GenBank/DDBJ databases">
        <authorList>
            <person name="Feng H."/>
        </authorList>
    </citation>
    <scope>NUCLEOTIDE SEQUENCE [LARGE SCALE GENOMIC DNA]</scope>
    <source>
        <strain evidence="3">s-10</strain>
    </source>
</reference>
<feature type="domain" description="Transcription regulator PadR N-terminal" evidence="1">
    <location>
        <begin position="16"/>
        <end position="90"/>
    </location>
</feature>
<dbReference type="Gene3D" id="1.10.10.10">
    <property type="entry name" value="Winged helix-like DNA-binding domain superfamily/Winged helix DNA-binding domain"/>
    <property type="match status" value="1"/>
</dbReference>
<proteinExistence type="predicted"/>
<name>A0A7W1WTD0_9BACL</name>
<dbReference type="InterPro" id="IPR052509">
    <property type="entry name" value="Metal_resp_DNA-bind_regulator"/>
</dbReference>
<dbReference type="SUPFAM" id="SSF46785">
    <property type="entry name" value="Winged helix' DNA-binding domain"/>
    <property type="match status" value="1"/>
</dbReference>
<dbReference type="InterPro" id="IPR036388">
    <property type="entry name" value="WH-like_DNA-bd_sf"/>
</dbReference>
<dbReference type="EMBL" id="JACEIQ010000017">
    <property type="protein sequence ID" value="MBA4495643.1"/>
    <property type="molecule type" value="Genomic_DNA"/>
</dbReference>
<sequence length="114" mass="13563">MELDRELLKGHIDTIILALLSEKNSYGYELAKRVRERSRNLFELKEGTMYVALKRLEKKGFVESYWGTDDESEGGRRKYYRILPPGMEQYRIKKKEWETISTIMKCFFEGVTPE</sequence>
<gene>
    <name evidence="2" type="ORF">H1191_15200</name>
</gene>
<dbReference type="AlphaFoldDB" id="A0A7W1WTD0"/>
<dbReference type="InterPro" id="IPR036390">
    <property type="entry name" value="WH_DNA-bd_sf"/>
</dbReference>
<dbReference type="Pfam" id="PF03551">
    <property type="entry name" value="PadR"/>
    <property type="match status" value="1"/>
</dbReference>
<dbReference type="Proteomes" id="UP000535491">
    <property type="component" value="Unassembled WGS sequence"/>
</dbReference>
<evidence type="ECO:0000313" key="2">
    <source>
        <dbReference type="EMBL" id="MBA4495643.1"/>
    </source>
</evidence>
<protein>
    <submittedName>
        <fullName evidence="2">Helix-turn-helix transcriptional regulator</fullName>
    </submittedName>
</protein>
<dbReference type="InterPro" id="IPR005149">
    <property type="entry name" value="Tscrpt_reg_PadR_N"/>
</dbReference>
<keyword evidence="3" id="KW-1185">Reference proteome</keyword>
<evidence type="ECO:0000259" key="1">
    <source>
        <dbReference type="Pfam" id="PF03551"/>
    </source>
</evidence>
<dbReference type="PANTHER" id="PTHR33169">
    <property type="entry name" value="PADR-FAMILY TRANSCRIPTIONAL REGULATOR"/>
    <property type="match status" value="1"/>
</dbReference>
<evidence type="ECO:0000313" key="3">
    <source>
        <dbReference type="Proteomes" id="UP000535491"/>
    </source>
</evidence>
<dbReference type="PANTHER" id="PTHR33169:SF25">
    <property type="entry name" value="DNA-BINDING PROTEIN YIZB-RELATED"/>
    <property type="match status" value="1"/>
</dbReference>